<sequence>MKRIKYAKSLIDSLIPMGLIVGCAIGAIVGVFLKPSILIFTISVGSGAGYLFGIIAYVIYGKRGHHS</sequence>
<organism evidence="2 3">
    <name type="scientific">Paenibacillus aceti</name>
    <dbReference type="NCBI Taxonomy" id="1820010"/>
    <lineage>
        <taxon>Bacteria</taxon>
        <taxon>Bacillati</taxon>
        <taxon>Bacillota</taxon>
        <taxon>Bacilli</taxon>
        <taxon>Bacillales</taxon>
        <taxon>Paenibacillaceae</taxon>
        <taxon>Paenibacillus</taxon>
    </lineage>
</organism>
<dbReference type="Proteomes" id="UP000608420">
    <property type="component" value="Unassembled WGS sequence"/>
</dbReference>
<dbReference type="EMBL" id="BMIW01000011">
    <property type="protein sequence ID" value="GGF97679.1"/>
    <property type="molecule type" value="Genomic_DNA"/>
</dbReference>
<keyword evidence="1" id="KW-0472">Membrane</keyword>
<keyword evidence="1" id="KW-0812">Transmembrane</keyword>
<evidence type="ECO:0000313" key="3">
    <source>
        <dbReference type="Proteomes" id="UP000608420"/>
    </source>
</evidence>
<comment type="caution">
    <text evidence="2">The sequence shown here is derived from an EMBL/GenBank/DDBJ whole genome shotgun (WGS) entry which is preliminary data.</text>
</comment>
<keyword evidence="1" id="KW-1133">Transmembrane helix</keyword>
<name>A0ABQ1VTD4_9BACL</name>
<keyword evidence="3" id="KW-1185">Reference proteome</keyword>
<accession>A0ABQ1VTD4</accession>
<dbReference type="RefSeq" id="WP_120464487.1">
    <property type="nucleotide sequence ID" value="NZ_BMIW01000011.1"/>
</dbReference>
<reference evidence="3" key="1">
    <citation type="journal article" date="2019" name="Int. J. Syst. Evol. Microbiol.">
        <title>The Global Catalogue of Microorganisms (GCM) 10K type strain sequencing project: providing services to taxonomists for standard genome sequencing and annotation.</title>
        <authorList>
            <consortium name="The Broad Institute Genomics Platform"/>
            <consortium name="The Broad Institute Genome Sequencing Center for Infectious Disease"/>
            <person name="Wu L."/>
            <person name="Ma J."/>
        </authorList>
    </citation>
    <scope>NUCLEOTIDE SEQUENCE [LARGE SCALE GENOMIC DNA]</scope>
    <source>
        <strain evidence="3">CGMCC 1.15420</strain>
    </source>
</reference>
<feature type="transmembrane region" description="Helical" evidence="1">
    <location>
        <begin position="12"/>
        <end position="33"/>
    </location>
</feature>
<proteinExistence type="predicted"/>
<gene>
    <name evidence="2" type="ORF">GCM10010913_19250</name>
</gene>
<evidence type="ECO:0000256" key="1">
    <source>
        <dbReference type="SAM" id="Phobius"/>
    </source>
</evidence>
<feature type="transmembrane region" description="Helical" evidence="1">
    <location>
        <begin position="39"/>
        <end position="60"/>
    </location>
</feature>
<protein>
    <submittedName>
        <fullName evidence="2">Uncharacterized protein</fullName>
    </submittedName>
</protein>
<dbReference type="PROSITE" id="PS51257">
    <property type="entry name" value="PROKAR_LIPOPROTEIN"/>
    <property type="match status" value="1"/>
</dbReference>
<evidence type="ECO:0000313" key="2">
    <source>
        <dbReference type="EMBL" id="GGF97679.1"/>
    </source>
</evidence>